<dbReference type="PANTHER" id="PTHR23308">
    <property type="entry name" value="NUCLEAR INHIBITOR OF PROTEIN PHOSPHATASE-1"/>
    <property type="match status" value="1"/>
</dbReference>
<reference evidence="2 3" key="1">
    <citation type="submission" date="2019-08" db="EMBL/GenBank/DDBJ databases">
        <title>Complete genome sequence of Candidatus Uab amorphum.</title>
        <authorList>
            <person name="Shiratori T."/>
            <person name="Suzuki S."/>
            <person name="Kakizawa Y."/>
            <person name="Ishida K."/>
        </authorList>
    </citation>
    <scope>NUCLEOTIDE SEQUENCE [LARGE SCALE GENOMIC DNA]</scope>
    <source>
        <strain evidence="2 3">SRT547</strain>
    </source>
</reference>
<dbReference type="EMBL" id="AP019860">
    <property type="protein sequence ID" value="BBM82959.1"/>
    <property type="molecule type" value="Genomic_DNA"/>
</dbReference>
<dbReference type="Pfam" id="PF00498">
    <property type="entry name" value="FHA"/>
    <property type="match status" value="1"/>
</dbReference>
<proteinExistence type="predicted"/>
<dbReference type="InterPro" id="IPR008984">
    <property type="entry name" value="SMAD_FHA_dom_sf"/>
</dbReference>
<dbReference type="InterPro" id="IPR050923">
    <property type="entry name" value="Cell_Proc_Reg/RNA_Proc"/>
</dbReference>
<name>A0A5S9F2Y2_UABAM</name>
<evidence type="ECO:0000259" key="1">
    <source>
        <dbReference type="PROSITE" id="PS50006"/>
    </source>
</evidence>
<dbReference type="Proteomes" id="UP000326354">
    <property type="component" value="Chromosome"/>
</dbReference>
<evidence type="ECO:0000313" key="3">
    <source>
        <dbReference type="Proteomes" id="UP000326354"/>
    </source>
</evidence>
<dbReference type="CDD" id="cd00060">
    <property type="entry name" value="FHA"/>
    <property type="match status" value="1"/>
</dbReference>
<accession>A0A5S9F2Y2</accession>
<sequence>MTNAQLIILEGMQHQLNQVFLLPYGQMRLVGRSSICHFRVDDPLCSSLHFMITSEKNSFYVTDLLSANGVFVDNELIEHCELQPQQKIKIGRMLLEFSFHEEEEDDKDYLTGEEPALLQPLREDSSAVSANNDPKIIPLGRKIKVTKELSILRLAIRHKLISHQHITQLLAAGQSIIPGLIQENLISQEKIDELLREHRYNKILHKDTVLGKLAIYYDFVSDKEIEECLLLQKNKYEQHKKIPRLSEMMVEKKYISVQQNNKLVKILAQQRYG</sequence>
<organism evidence="2 3">
    <name type="scientific">Uabimicrobium amorphum</name>
    <dbReference type="NCBI Taxonomy" id="2596890"/>
    <lineage>
        <taxon>Bacteria</taxon>
        <taxon>Pseudomonadati</taxon>
        <taxon>Planctomycetota</taxon>
        <taxon>Candidatus Uabimicrobiia</taxon>
        <taxon>Candidatus Uabimicrobiales</taxon>
        <taxon>Candidatus Uabimicrobiaceae</taxon>
        <taxon>Candidatus Uabimicrobium</taxon>
    </lineage>
</organism>
<dbReference type="OrthoDB" id="249606at2"/>
<dbReference type="Gene3D" id="2.60.200.20">
    <property type="match status" value="1"/>
</dbReference>
<gene>
    <name evidence="2" type="ORF">UABAM_01302</name>
</gene>
<dbReference type="AlphaFoldDB" id="A0A5S9F2Y2"/>
<protein>
    <submittedName>
        <fullName evidence="2">Phosphopeptide-binding protein</fullName>
    </submittedName>
</protein>
<dbReference type="RefSeq" id="WP_151967184.1">
    <property type="nucleotide sequence ID" value="NZ_AP019860.1"/>
</dbReference>
<dbReference type="SUPFAM" id="SSF49879">
    <property type="entry name" value="SMAD/FHA domain"/>
    <property type="match status" value="1"/>
</dbReference>
<dbReference type="InterPro" id="IPR000253">
    <property type="entry name" value="FHA_dom"/>
</dbReference>
<dbReference type="SMART" id="SM00240">
    <property type="entry name" value="FHA"/>
    <property type="match status" value="1"/>
</dbReference>
<evidence type="ECO:0000313" key="2">
    <source>
        <dbReference type="EMBL" id="BBM82959.1"/>
    </source>
</evidence>
<dbReference type="KEGG" id="uam:UABAM_01302"/>
<dbReference type="PROSITE" id="PS50006">
    <property type="entry name" value="FHA_DOMAIN"/>
    <property type="match status" value="1"/>
</dbReference>
<keyword evidence="3" id="KW-1185">Reference proteome</keyword>
<feature type="domain" description="FHA" evidence="1">
    <location>
        <begin position="28"/>
        <end position="77"/>
    </location>
</feature>